<reference evidence="1 2" key="1">
    <citation type="journal article" date="2014" name="Science">
        <title>Plant genetics. Early allopolyploid evolution in the post-Neolithic Brassica napus oilseed genome.</title>
        <authorList>
            <person name="Chalhoub B."/>
            <person name="Denoeud F."/>
            <person name="Liu S."/>
            <person name="Parkin I.A."/>
            <person name="Tang H."/>
            <person name="Wang X."/>
            <person name="Chiquet J."/>
            <person name="Belcram H."/>
            <person name="Tong C."/>
            <person name="Samans B."/>
            <person name="Correa M."/>
            <person name="Da Silva C."/>
            <person name="Just J."/>
            <person name="Falentin C."/>
            <person name="Koh C.S."/>
            <person name="Le Clainche I."/>
            <person name="Bernard M."/>
            <person name="Bento P."/>
            <person name="Noel B."/>
            <person name="Labadie K."/>
            <person name="Alberti A."/>
            <person name="Charles M."/>
            <person name="Arnaud D."/>
            <person name="Guo H."/>
            <person name="Daviaud C."/>
            <person name="Alamery S."/>
            <person name="Jabbari K."/>
            <person name="Zhao M."/>
            <person name="Edger P.P."/>
            <person name="Chelaifa H."/>
            <person name="Tack D."/>
            <person name="Lassalle G."/>
            <person name="Mestiri I."/>
            <person name="Schnel N."/>
            <person name="Le Paslier M.C."/>
            <person name="Fan G."/>
            <person name="Renault V."/>
            <person name="Bayer P.E."/>
            <person name="Golicz A.A."/>
            <person name="Manoli S."/>
            <person name="Lee T.H."/>
            <person name="Thi V.H."/>
            <person name="Chalabi S."/>
            <person name="Hu Q."/>
            <person name="Fan C."/>
            <person name="Tollenaere R."/>
            <person name="Lu Y."/>
            <person name="Battail C."/>
            <person name="Shen J."/>
            <person name="Sidebottom C.H."/>
            <person name="Wang X."/>
            <person name="Canaguier A."/>
            <person name="Chauveau A."/>
            <person name="Berard A."/>
            <person name="Deniot G."/>
            <person name="Guan M."/>
            <person name="Liu Z."/>
            <person name="Sun F."/>
            <person name="Lim Y.P."/>
            <person name="Lyons E."/>
            <person name="Town C.D."/>
            <person name="Bancroft I."/>
            <person name="Wang X."/>
            <person name="Meng J."/>
            <person name="Ma J."/>
            <person name="Pires J.C."/>
            <person name="King G.J."/>
            <person name="Brunel D."/>
            <person name="Delourme R."/>
            <person name="Renard M."/>
            <person name="Aury J.M."/>
            <person name="Adams K.L."/>
            <person name="Batley J."/>
            <person name="Snowdon R.J."/>
            <person name="Tost J."/>
            <person name="Edwards D."/>
            <person name="Zhou Y."/>
            <person name="Hua W."/>
            <person name="Sharpe A.G."/>
            <person name="Paterson A.H."/>
            <person name="Guan C."/>
            <person name="Wincker P."/>
        </authorList>
    </citation>
    <scope>NUCLEOTIDE SEQUENCE [LARGE SCALE GENOMIC DNA]</scope>
    <source>
        <strain evidence="2">cv. Darmor-bzh</strain>
    </source>
</reference>
<evidence type="ECO:0000313" key="2">
    <source>
        <dbReference type="Proteomes" id="UP000028999"/>
    </source>
</evidence>
<evidence type="ECO:0000313" key="1">
    <source>
        <dbReference type="EMBL" id="CDY66022.1"/>
    </source>
</evidence>
<dbReference type="Proteomes" id="UP000028999">
    <property type="component" value="Unassembled WGS sequence"/>
</dbReference>
<dbReference type="Gramene" id="CDY66022">
    <property type="protein sequence ID" value="CDY66022"/>
    <property type="gene ID" value="GSBRNA2T00051188001"/>
</dbReference>
<dbReference type="PaxDb" id="3708-A0A078JKY8"/>
<proteinExistence type="predicted"/>
<protein>
    <submittedName>
        <fullName evidence="1">BnaC09g52380D protein</fullName>
    </submittedName>
</protein>
<keyword evidence="2" id="KW-1185">Reference proteome</keyword>
<gene>
    <name evidence="1" type="primary">BnaC09g52380D</name>
    <name evidence="1" type="ORF">GSBRNA2T00051188001</name>
</gene>
<accession>A0A078JKY8</accession>
<dbReference type="OMA" id="CNESYMA"/>
<dbReference type="AlphaFoldDB" id="A0A078JKY8"/>
<dbReference type="EMBL" id="LK035048">
    <property type="protein sequence ID" value="CDY66022.1"/>
    <property type="molecule type" value="Genomic_DNA"/>
</dbReference>
<name>A0A078JKY8_BRANA</name>
<sequence length="191" mass="22214">MGVDMLLLDAKDITEEKKSYPCPTEWLFGVDIIPLRRRGIEFFWFDGKLGQKSEEKVLKDSMKPSQNSSASVSETWSRTKSNRIFTRLLNVTISLQPYRYMFDCNESYMAVVPIACTIPRRLINPSGLERRSNPLKVVRFQLKNNKMPLPKVPVRFDLDDHEHEPKEKSLEEREGLKTVEGEVEVMRFKSS</sequence>
<organism evidence="1 2">
    <name type="scientific">Brassica napus</name>
    <name type="common">Rape</name>
    <dbReference type="NCBI Taxonomy" id="3708"/>
    <lineage>
        <taxon>Eukaryota</taxon>
        <taxon>Viridiplantae</taxon>
        <taxon>Streptophyta</taxon>
        <taxon>Embryophyta</taxon>
        <taxon>Tracheophyta</taxon>
        <taxon>Spermatophyta</taxon>
        <taxon>Magnoliopsida</taxon>
        <taxon>eudicotyledons</taxon>
        <taxon>Gunneridae</taxon>
        <taxon>Pentapetalae</taxon>
        <taxon>rosids</taxon>
        <taxon>malvids</taxon>
        <taxon>Brassicales</taxon>
        <taxon>Brassicaceae</taxon>
        <taxon>Brassiceae</taxon>
        <taxon>Brassica</taxon>
    </lineage>
</organism>